<evidence type="ECO:0000313" key="2">
    <source>
        <dbReference type="WBParaSite" id="PS1159_v2.g4561.t1"/>
    </source>
</evidence>
<protein>
    <submittedName>
        <fullName evidence="2">TFIIS N-terminal domain-containing protein</fullName>
    </submittedName>
</protein>
<name>A0AC35GF02_9BILA</name>
<evidence type="ECO:0000313" key="1">
    <source>
        <dbReference type="Proteomes" id="UP000887580"/>
    </source>
</evidence>
<organism evidence="1 2">
    <name type="scientific">Panagrolaimus sp. PS1159</name>
    <dbReference type="NCBI Taxonomy" id="55785"/>
    <lineage>
        <taxon>Eukaryota</taxon>
        <taxon>Metazoa</taxon>
        <taxon>Ecdysozoa</taxon>
        <taxon>Nematoda</taxon>
        <taxon>Chromadorea</taxon>
        <taxon>Rhabditida</taxon>
        <taxon>Tylenchina</taxon>
        <taxon>Panagrolaimomorpha</taxon>
        <taxon>Panagrolaimoidea</taxon>
        <taxon>Panagrolaimidae</taxon>
        <taxon>Panagrolaimus</taxon>
    </lineage>
</organism>
<dbReference type="WBParaSite" id="PS1159_v2.g4561.t1">
    <property type="protein sequence ID" value="PS1159_v2.g4561.t1"/>
    <property type="gene ID" value="PS1159_v2.g4561"/>
</dbReference>
<proteinExistence type="predicted"/>
<accession>A0AC35GF02</accession>
<reference evidence="2" key="1">
    <citation type="submission" date="2022-11" db="UniProtKB">
        <authorList>
            <consortium name="WormBaseParasite"/>
        </authorList>
    </citation>
    <scope>IDENTIFICATION</scope>
</reference>
<dbReference type="Proteomes" id="UP000887580">
    <property type="component" value="Unplaced"/>
</dbReference>
<sequence>MSTGDQVARIRKYIGQLKNEGKVSHALSRLDKIDMTVALLTETGVGKEVNRLRNHGDLGHKAQKIVEKWRKLASEQSEALNAASTTTTTNGLNERKRPIKEDVEELRPTHQISFADALKAAPAPVPKKVRCIFKEPEPEPEAAPKEQLIPKNFVPTQTVKAEEVDPAAFSARRGKPNKIYAGRKQAKTVKKVDTLYNLAMTVCMQNIDSFTVGPLPTYYSVFQPVLARCTAEQLDRIENNNPHIEEDSDPLWQTICIKAFPKAMKAKDEDESWKQCYKRLIEEREIRLKQISNKIKKENKTDQQMVTKMSDAITPANVRRRQINNGTFVQAFQVPHAIEVTKARREIYHNGVKAGLASIPAPMRLGGIGPGSSSSSRSSTPTIAPGKKGALMQKTLRMMKTRQRR</sequence>